<sequence length="167" mass="18416">MTAAPPPDASQRPPAGGRADEPVVDWDAEEEAVEARRGPRRLDARTRRRWWVIGTVAVLLMTATAVWFGLSATLGRVHWVDTGHQIVSGTQVDVRFDLRRDPAREVTCRLEAQDVSHAVVGRTEVTVPPAAAESPTRHVESVRTASPAITGYVEECWYTEDGPRHDS</sequence>
<dbReference type="InterPro" id="IPR025443">
    <property type="entry name" value="DUF4307"/>
</dbReference>
<keyword evidence="2" id="KW-0472">Membrane</keyword>
<keyword evidence="2" id="KW-1133">Transmembrane helix</keyword>
<organism evidence="3 4">
    <name type="scientific">Ornithinimicrobium humiphilum</name>
    <dbReference type="NCBI Taxonomy" id="125288"/>
    <lineage>
        <taxon>Bacteria</taxon>
        <taxon>Bacillati</taxon>
        <taxon>Actinomycetota</taxon>
        <taxon>Actinomycetes</taxon>
        <taxon>Micrococcales</taxon>
        <taxon>Ornithinimicrobiaceae</taxon>
        <taxon>Ornithinimicrobium</taxon>
    </lineage>
</organism>
<accession>A0A543KKZ6</accession>
<feature type="transmembrane region" description="Helical" evidence="2">
    <location>
        <begin position="50"/>
        <end position="70"/>
    </location>
</feature>
<name>A0A543KKZ6_9MICO</name>
<dbReference type="Pfam" id="PF14155">
    <property type="entry name" value="DUF4307"/>
    <property type="match status" value="1"/>
</dbReference>
<evidence type="ECO:0000313" key="4">
    <source>
        <dbReference type="Proteomes" id="UP000315133"/>
    </source>
</evidence>
<dbReference type="RefSeq" id="WP_141817442.1">
    <property type="nucleotide sequence ID" value="NZ_BAAAIL010000003.1"/>
</dbReference>
<reference evidence="3 4" key="1">
    <citation type="submission" date="2019-06" db="EMBL/GenBank/DDBJ databases">
        <title>Sequencing the genomes of 1000 actinobacteria strains.</title>
        <authorList>
            <person name="Klenk H.-P."/>
        </authorList>
    </citation>
    <scope>NUCLEOTIDE SEQUENCE [LARGE SCALE GENOMIC DNA]</scope>
    <source>
        <strain evidence="3 4">DSM 12362</strain>
    </source>
</reference>
<keyword evidence="2" id="KW-0812">Transmembrane</keyword>
<comment type="caution">
    <text evidence="3">The sequence shown here is derived from an EMBL/GenBank/DDBJ whole genome shotgun (WGS) entry which is preliminary data.</text>
</comment>
<keyword evidence="4" id="KW-1185">Reference proteome</keyword>
<feature type="region of interest" description="Disordered" evidence="1">
    <location>
        <begin position="1"/>
        <end position="39"/>
    </location>
</feature>
<feature type="compositionally biased region" description="Acidic residues" evidence="1">
    <location>
        <begin position="22"/>
        <end position="32"/>
    </location>
</feature>
<evidence type="ECO:0000256" key="2">
    <source>
        <dbReference type="SAM" id="Phobius"/>
    </source>
</evidence>
<proteinExistence type="predicted"/>
<dbReference type="EMBL" id="VFPU01000001">
    <property type="protein sequence ID" value="TQM95731.1"/>
    <property type="molecule type" value="Genomic_DNA"/>
</dbReference>
<dbReference type="OrthoDB" id="4868837at2"/>
<gene>
    <name evidence="3" type="ORF">FB476_0581</name>
</gene>
<evidence type="ECO:0000256" key="1">
    <source>
        <dbReference type="SAM" id="MobiDB-lite"/>
    </source>
</evidence>
<protein>
    <submittedName>
        <fullName evidence="3">Uncharacterized protein DUF4307</fullName>
    </submittedName>
</protein>
<dbReference type="AlphaFoldDB" id="A0A543KKZ6"/>
<dbReference type="Proteomes" id="UP000315133">
    <property type="component" value="Unassembled WGS sequence"/>
</dbReference>
<evidence type="ECO:0000313" key="3">
    <source>
        <dbReference type="EMBL" id="TQM95731.1"/>
    </source>
</evidence>